<gene>
    <name evidence="2" type="ORF">CMUS01_09723</name>
</gene>
<sequence>MARSPIQSIVGKMSTLGLALAGDYDSEPVKIVQLSIPERRELCQDMEGRLRSRTAGLMEAIRSNSKDLIVSNGCFCGADVSHDPFIDGSVDFLHRIVFEFLCQDHVWQLERLAVSQKRFNTATALSLAGLHLAM</sequence>
<reference evidence="2" key="1">
    <citation type="journal article" date="2020" name="Phytopathology">
        <title>Genome Sequence Resources of Colletotrichum truncatum, C. plurivorum, C. musicola, and C. sojae: Four Species Pathogenic to Soybean (Glycine max).</title>
        <authorList>
            <person name="Rogerio F."/>
            <person name="Boufleur T.R."/>
            <person name="Ciampi-Guillardi M."/>
            <person name="Sukno S.A."/>
            <person name="Thon M.R."/>
            <person name="Massola Junior N.S."/>
            <person name="Baroncelli R."/>
        </authorList>
    </citation>
    <scope>NUCLEOTIDE SEQUENCE</scope>
    <source>
        <strain evidence="2">LFN0074</strain>
    </source>
</reference>
<dbReference type="InterPro" id="IPR056693">
    <property type="entry name" value="DUF7791"/>
</dbReference>
<feature type="domain" description="DUF7791" evidence="1">
    <location>
        <begin position="27"/>
        <end position="109"/>
    </location>
</feature>
<dbReference type="OrthoDB" id="443402at2759"/>
<proteinExistence type="predicted"/>
<evidence type="ECO:0000313" key="3">
    <source>
        <dbReference type="Proteomes" id="UP000639643"/>
    </source>
</evidence>
<accession>A0A8H6K745</accession>
<evidence type="ECO:0000259" key="1">
    <source>
        <dbReference type="Pfam" id="PF25053"/>
    </source>
</evidence>
<evidence type="ECO:0000313" key="2">
    <source>
        <dbReference type="EMBL" id="KAF6825720.1"/>
    </source>
</evidence>
<dbReference type="EMBL" id="WIGM01000421">
    <property type="protein sequence ID" value="KAF6825720.1"/>
    <property type="molecule type" value="Genomic_DNA"/>
</dbReference>
<organism evidence="2 3">
    <name type="scientific">Colletotrichum musicola</name>
    <dbReference type="NCBI Taxonomy" id="2175873"/>
    <lineage>
        <taxon>Eukaryota</taxon>
        <taxon>Fungi</taxon>
        <taxon>Dikarya</taxon>
        <taxon>Ascomycota</taxon>
        <taxon>Pezizomycotina</taxon>
        <taxon>Sordariomycetes</taxon>
        <taxon>Hypocreomycetidae</taxon>
        <taxon>Glomerellales</taxon>
        <taxon>Glomerellaceae</taxon>
        <taxon>Colletotrichum</taxon>
        <taxon>Colletotrichum orchidearum species complex</taxon>
    </lineage>
</organism>
<keyword evidence="3" id="KW-1185">Reference proteome</keyword>
<name>A0A8H6K745_9PEZI</name>
<dbReference type="AlphaFoldDB" id="A0A8H6K745"/>
<comment type="caution">
    <text evidence="2">The sequence shown here is derived from an EMBL/GenBank/DDBJ whole genome shotgun (WGS) entry which is preliminary data.</text>
</comment>
<dbReference type="Pfam" id="PF25053">
    <property type="entry name" value="DUF7791"/>
    <property type="match status" value="1"/>
</dbReference>
<dbReference type="Proteomes" id="UP000639643">
    <property type="component" value="Unassembled WGS sequence"/>
</dbReference>
<protein>
    <recommendedName>
        <fullName evidence="1">DUF7791 domain-containing protein</fullName>
    </recommendedName>
</protein>